<organism evidence="2 3">
    <name type="scientific">Jiella avicenniae</name>
    <dbReference type="NCBI Taxonomy" id="2907202"/>
    <lineage>
        <taxon>Bacteria</taxon>
        <taxon>Pseudomonadati</taxon>
        <taxon>Pseudomonadota</taxon>
        <taxon>Alphaproteobacteria</taxon>
        <taxon>Hyphomicrobiales</taxon>
        <taxon>Aurantimonadaceae</taxon>
        <taxon>Jiella</taxon>
    </lineage>
</organism>
<dbReference type="Gene3D" id="1.20.120.450">
    <property type="entry name" value="dinb family like domain"/>
    <property type="match status" value="1"/>
</dbReference>
<evidence type="ECO:0000313" key="2">
    <source>
        <dbReference type="EMBL" id="MCE7029422.1"/>
    </source>
</evidence>
<dbReference type="RefSeq" id="WP_233720416.1">
    <property type="nucleotide sequence ID" value="NZ_JAJUWU010000016.1"/>
</dbReference>
<feature type="domain" description="Mycothiol-dependent maleylpyruvate isomerase metal-binding" evidence="1">
    <location>
        <begin position="38"/>
        <end position="169"/>
    </location>
</feature>
<dbReference type="AlphaFoldDB" id="A0A9X1P118"/>
<dbReference type="InterPro" id="IPR034660">
    <property type="entry name" value="DinB/YfiT-like"/>
</dbReference>
<comment type="caution">
    <text evidence="2">The sequence shown here is derived from an EMBL/GenBank/DDBJ whole genome shotgun (WGS) entry which is preliminary data.</text>
</comment>
<dbReference type="Pfam" id="PF11716">
    <property type="entry name" value="MDMPI_N"/>
    <property type="match status" value="1"/>
</dbReference>
<reference evidence="2" key="1">
    <citation type="submission" date="2022-01" db="EMBL/GenBank/DDBJ databases">
        <title>Jiella avicenniae sp. nov., a novel endophytic bacterium isolated from bark of Avicennia marina.</title>
        <authorList>
            <person name="Tuo L."/>
        </authorList>
    </citation>
    <scope>NUCLEOTIDE SEQUENCE</scope>
    <source>
        <strain evidence="2">CBK1P-4</strain>
    </source>
</reference>
<dbReference type="GO" id="GO:0016853">
    <property type="term" value="F:isomerase activity"/>
    <property type="evidence" value="ECO:0007669"/>
    <property type="project" value="UniProtKB-KW"/>
</dbReference>
<accession>A0A9X1P118</accession>
<keyword evidence="2" id="KW-0413">Isomerase</keyword>
<keyword evidence="3" id="KW-1185">Reference proteome</keyword>
<dbReference type="GO" id="GO:0046872">
    <property type="term" value="F:metal ion binding"/>
    <property type="evidence" value="ECO:0007669"/>
    <property type="project" value="InterPro"/>
</dbReference>
<proteinExistence type="predicted"/>
<dbReference type="SUPFAM" id="SSF109854">
    <property type="entry name" value="DinB/YfiT-like putative metalloenzymes"/>
    <property type="match status" value="1"/>
</dbReference>
<name>A0A9X1P118_9HYPH</name>
<dbReference type="InterPro" id="IPR024344">
    <property type="entry name" value="MDMPI_metal-binding"/>
</dbReference>
<protein>
    <submittedName>
        <fullName evidence="2">Maleylpyruvate isomerase N-terminal domain-containing protein</fullName>
    </submittedName>
</protein>
<dbReference type="Proteomes" id="UP001139035">
    <property type="component" value="Unassembled WGS sequence"/>
</dbReference>
<dbReference type="EMBL" id="JAJUWU010000016">
    <property type="protein sequence ID" value="MCE7029422.1"/>
    <property type="molecule type" value="Genomic_DNA"/>
</dbReference>
<gene>
    <name evidence="2" type="ORF">LZD57_15630</name>
</gene>
<sequence length="189" mass="20625">MPSADIDAAAREALRARQGEGARYDAPNAPAEELLLARRGAAFFARKINELKDADFAAPSLRAGMSRPRLIAHVSYRARALALALKGLREGLTDEEAEWRPDAAFAATLPVRAIRHLYYHSDVHLNVEFRDCRPEDWDGGQIVLDGETFAVRATPLLRARDVWGAAVDLGNGARLADLPADVRPASTAM</sequence>
<evidence type="ECO:0000313" key="3">
    <source>
        <dbReference type="Proteomes" id="UP001139035"/>
    </source>
</evidence>
<evidence type="ECO:0000259" key="1">
    <source>
        <dbReference type="Pfam" id="PF11716"/>
    </source>
</evidence>